<sequence length="232" mass="27039">MTTTLGKSNIIKWTALYAVHAKLSNEELVTLIESQSSIRPPVDSRLRTMLISLAHSELVSTTTFTKFIEEYSITSKGKDYLFEQAEAWLQELNHHLLIMRHAMYEETDHSIKPLTLDQSRFLAQYINYKSVVPYMVQYCLKGKQAFITSQISEVLYESFRFTCSQTILLQQIERLTENGYLLRADMQDKAFFKWAKEDDPALYDSYYTCIHTVTRQLEELISFITSILSKIE</sequence>
<name>A0AB39BMV6_9BACI</name>
<dbReference type="RefSeq" id="WP_368502769.1">
    <property type="nucleotide sequence ID" value="NZ_CP162550.1"/>
</dbReference>
<gene>
    <name evidence="1" type="ORF">AB3N04_00065</name>
</gene>
<evidence type="ECO:0000313" key="1">
    <source>
        <dbReference type="EMBL" id="XDI35152.1"/>
    </source>
</evidence>
<dbReference type="AlphaFoldDB" id="A0AB39BMV6"/>
<reference evidence="1" key="1">
    <citation type="submission" date="2024-07" db="EMBL/GenBank/DDBJ databases">
        <title>Identification and characteristics of an arsenic-resistant bacterial isolate, which belongs to a novel species.</title>
        <authorList>
            <person name="Juszczyk A."/>
            <person name="Kowalczyk A."/>
            <person name="Was K."/>
            <person name="Kosowicz W."/>
            <person name="Budzyn A."/>
            <person name="Latowski D."/>
        </authorList>
    </citation>
    <scope>NUCLEOTIDE SEQUENCE</scope>
    <source>
        <strain evidence="1">As8PL</strain>
        <plasmid evidence="1">unnamed</plasmid>
    </source>
</reference>
<protein>
    <submittedName>
        <fullName evidence="1">Uncharacterized protein</fullName>
    </submittedName>
</protein>
<geneLocation type="plasmid" evidence="1">
    <name>unnamed</name>
</geneLocation>
<proteinExistence type="predicted"/>
<organism evidence="1">
    <name type="scientific">Alkalihalophilus sp. As8PL</name>
    <dbReference type="NCBI Taxonomy" id="3237103"/>
    <lineage>
        <taxon>Bacteria</taxon>
        <taxon>Bacillati</taxon>
        <taxon>Bacillota</taxon>
        <taxon>Bacilli</taxon>
        <taxon>Bacillales</taxon>
        <taxon>Bacillaceae</taxon>
        <taxon>Alkalihalophilus</taxon>
    </lineage>
</organism>
<accession>A0AB39BMV6</accession>
<keyword evidence="1" id="KW-0614">Plasmid</keyword>
<dbReference type="EMBL" id="CP162550">
    <property type="protein sequence ID" value="XDI35152.1"/>
    <property type="molecule type" value="Genomic_DNA"/>
</dbReference>